<evidence type="ECO:0000313" key="2">
    <source>
        <dbReference type="Proteomes" id="UP001595075"/>
    </source>
</evidence>
<proteinExistence type="predicted"/>
<organism evidence="1 2">
    <name type="scientific">Oculimacula yallundae</name>
    <dbReference type="NCBI Taxonomy" id="86028"/>
    <lineage>
        <taxon>Eukaryota</taxon>
        <taxon>Fungi</taxon>
        <taxon>Dikarya</taxon>
        <taxon>Ascomycota</taxon>
        <taxon>Pezizomycotina</taxon>
        <taxon>Leotiomycetes</taxon>
        <taxon>Helotiales</taxon>
        <taxon>Ploettnerulaceae</taxon>
        <taxon>Oculimacula</taxon>
    </lineage>
</organism>
<reference evidence="1 2" key="1">
    <citation type="journal article" date="2024" name="Commun. Biol.">
        <title>Comparative genomic analysis of thermophilic fungi reveals convergent evolutionary adaptations and gene losses.</title>
        <authorList>
            <person name="Steindorff A.S."/>
            <person name="Aguilar-Pontes M.V."/>
            <person name="Robinson A.J."/>
            <person name="Andreopoulos B."/>
            <person name="LaButti K."/>
            <person name="Kuo A."/>
            <person name="Mondo S."/>
            <person name="Riley R."/>
            <person name="Otillar R."/>
            <person name="Haridas S."/>
            <person name="Lipzen A."/>
            <person name="Grimwood J."/>
            <person name="Schmutz J."/>
            <person name="Clum A."/>
            <person name="Reid I.D."/>
            <person name="Moisan M.C."/>
            <person name="Butler G."/>
            <person name="Nguyen T.T.M."/>
            <person name="Dewar K."/>
            <person name="Conant G."/>
            <person name="Drula E."/>
            <person name="Henrissat B."/>
            <person name="Hansel C."/>
            <person name="Singer S."/>
            <person name="Hutchinson M.I."/>
            <person name="de Vries R.P."/>
            <person name="Natvig D.O."/>
            <person name="Powell A.J."/>
            <person name="Tsang A."/>
            <person name="Grigoriev I.V."/>
        </authorList>
    </citation>
    <scope>NUCLEOTIDE SEQUENCE [LARGE SCALE GENOMIC DNA]</scope>
    <source>
        <strain evidence="1 2">CBS 494.80</strain>
    </source>
</reference>
<sequence>MSSIGCAVDMGLCRQRDLDTSADMVRGDHSSSAVVIPQYISAFFVLHQHHLETYNCVLRRIAIQDD</sequence>
<comment type="caution">
    <text evidence="1">The sequence shown here is derived from an EMBL/GenBank/DDBJ whole genome shotgun (WGS) entry which is preliminary data.</text>
</comment>
<dbReference type="EMBL" id="JAZHXI010000005">
    <property type="protein sequence ID" value="KAL2071802.1"/>
    <property type="molecule type" value="Genomic_DNA"/>
</dbReference>
<dbReference type="Proteomes" id="UP001595075">
    <property type="component" value="Unassembled WGS sequence"/>
</dbReference>
<name>A0ABR4CPU3_9HELO</name>
<evidence type="ECO:0000313" key="1">
    <source>
        <dbReference type="EMBL" id="KAL2071802.1"/>
    </source>
</evidence>
<gene>
    <name evidence="1" type="ORF">VTL71DRAFT_13037</name>
</gene>
<accession>A0ABR4CPU3</accession>
<keyword evidence="2" id="KW-1185">Reference proteome</keyword>
<protein>
    <submittedName>
        <fullName evidence="1">Uncharacterized protein</fullName>
    </submittedName>
</protein>